<feature type="transmembrane region" description="Helical" evidence="6">
    <location>
        <begin position="224"/>
        <end position="244"/>
    </location>
</feature>
<evidence type="ECO:0000256" key="2">
    <source>
        <dbReference type="ARBA" id="ARBA00022692"/>
    </source>
</evidence>
<dbReference type="InterPro" id="IPR007829">
    <property type="entry name" value="TM2"/>
</dbReference>
<evidence type="ECO:0000259" key="7">
    <source>
        <dbReference type="Pfam" id="PF05154"/>
    </source>
</evidence>
<proteinExistence type="predicted"/>
<keyword evidence="4 6" id="KW-0472">Membrane</keyword>
<evidence type="ECO:0000256" key="5">
    <source>
        <dbReference type="SAM" id="MobiDB-lite"/>
    </source>
</evidence>
<dbReference type="RefSeq" id="WP_285523062.1">
    <property type="nucleotide sequence ID" value="NZ_JASNGB010000067.1"/>
</dbReference>
<feature type="compositionally biased region" description="Basic and acidic residues" evidence="5">
    <location>
        <begin position="69"/>
        <end position="78"/>
    </location>
</feature>
<evidence type="ECO:0000256" key="6">
    <source>
        <dbReference type="SAM" id="Phobius"/>
    </source>
</evidence>
<gene>
    <name evidence="8" type="ORF">QOL99_08740</name>
</gene>
<name>A0ABT7JIG7_9DEIO</name>
<feature type="compositionally biased region" description="Low complexity" evidence="5">
    <location>
        <begin position="118"/>
        <end position="131"/>
    </location>
</feature>
<comment type="subcellular location">
    <subcellularLocation>
        <location evidence="1">Membrane</location>
        <topology evidence="1">Multi-pass membrane protein</topology>
    </subcellularLocation>
</comment>
<organism evidence="8 9">
    <name type="scientific">Deinococcus rhizophilus</name>
    <dbReference type="NCBI Taxonomy" id="3049544"/>
    <lineage>
        <taxon>Bacteria</taxon>
        <taxon>Thermotogati</taxon>
        <taxon>Deinococcota</taxon>
        <taxon>Deinococci</taxon>
        <taxon>Deinococcales</taxon>
        <taxon>Deinococcaceae</taxon>
        <taxon>Deinococcus</taxon>
    </lineage>
</organism>
<evidence type="ECO:0000313" key="9">
    <source>
        <dbReference type="Proteomes" id="UP001302059"/>
    </source>
</evidence>
<feature type="transmembrane region" description="Helical" evidence="6">
    <location>
        <begin position="193"/>
        <end position="218"/>
    </location>
</feature>
<sequence length="263" mass="27416">MTRDDPAPGPDDPQAQPVQAPPPQVSRREVPSWVDEVLSAPSAPSPAAPDPAPQVTVVSADPAPLSGPEDLRIPEHRPGPPRPQAQSLTPPAHDPARPTLLESADDWIVRATGGTARSPSMPSTPPLSSEPVTHAPAPRQPDPWAMGTPAPPHASGPLPGDIATRRLIAGLLAIVLGSFGAHKLYLGITTPGLIMLGVNVGVWIVALLLGLLLFVVGLVVTLPLAGLVSGAVGLLGLIEGILYLTKSDEDFYREYVVGKKPWL</sequence>
<dbReference type="Proteomes" id="UP001302059">
    <property type="component" value="Unassembled WGS sequence"/>
</dbReference>
<protein>
    <submittedName>
        <fullName evidence="8">NINE protein</fullName>
    </submittedName>
</protein>
<evidence type="ECO:0000256" key="1">
    <source>
        <dbReference type="ARBA" id="ARBA00004141"/>
    </source>
</evidence>
<evidence type="ECO:0000313" key="8">
    <source>
        <dbReference type="EMBL" id="MDL2344238.1"/>
    </source>
</evidence>
<evidence type="ECO:0000256" key="3">
    <source>
        <dbReference type="ARBA" id="ARBA00022989"/>
    </source>
</evidence>
<reference evidence="8 9" key="1">
    <citation type="submission" date="2023-05" db="EMBL/GenBank/DDBJ databases">
        <authorList>
            <person name="Gao F."/>
        </authorList>
    </citation>
    <scope>NUCLEOTIDE SEQUENCE [LARGE SCALE GENOMIC DNA]</scope>
    <source>
        <strain evidence="8 9">MIMF12</strain>
    </source>
</reference>
<comment type="caution">
    <text evidence="8">The sequence shown here is derived from an EMBL/GenBank/DDBJ whole genome shotgun (WGS) entry which is preliminary data.</text>
</comment>
<accession>A0ABT7JIG7</accession>
<feature type="region of interest" description="Disordered" evidence="5">
    <location>
        <begin position="1"/>
        <end position="98"/>
    </location>
</feature>
<feature type="compositionally biased region" description="Pro residues" evidence="5">
    <location>
        <begin position="43"/>
        <end position="52"/>
    </location>
</feature>
<evidence type="ECO:0000256" key="4">
    <source>
        <dbReference type="ARBA" id="ARBA00023136"/>
    </source>
</evidence>
<dbReference type="Pfam" id="PF05154">
    <property type="entry name" value="TM2"/>
    <property type="match status" value="1"/>
</dbReference>
<dbReference type="EMBL" id="JASNGB010000067">
    <property type="protein sequence ID" value="MDL2344238.1"/>
    <property type="molecule type" value="Genomic_DNA"/>
</dbReference>
<feature type="domain" description="TM2" evidence="7">
    <location>
        <begin position="166"/>
        <end position="207"/>
    </location>
</feature>
<feature type="transmembrane region" description="Helical" evidence="6">
    <location>
        <begin position="167"/>
        <end position="186"/>
    </location>
</feature>
<keyword evidence="2 6" id="KW-0812">Transmembrane</keyword>
<keyword evidence="3 6" id="KW-1133">Transmembrane helix</keyword>
<feature type="region of interest" description="Disordered" evidence="5">
    <location>
        <begin position="113"/>
        <end position="158"/>
    </location>
</feature>
<keyword evidence="9" id="KW-1185">Reference proteome</keyword>